<comment type="similarity">
    <text evidence="3">Belongs to the glycosyl hydrolase 18 family.</text>
</comment>
<dbReference type="GO" id="GO:0012505">
    <property type="term" value="C:endomembrane system"/>
    <property type="evidence" value="ECO:0007669"/>
    <property type="project" value="TreeGrafter"/>
</dbReference>
<dbReference type="PANTHER" id="PTHR46066">
    <property type="entry name" value="CHITINASE DOMAIN-CONTAINING PROTEIN 1 FAMILY MEMBER"/>
    <property type="match status" value="1"/>
</dbReference>
<evidence type="ECO:0000313" key="11">
    <source>
        <dbReference type="Proteomes" id="UP001329430"/>
    </source>
</evidence>
<gene>
    <name evidence="10" type="ORF">RI129_010156</name>
</gene>
<dbReference type="SMART" id="SM00636">
    <property type="entry name" value="Glyco_18"/>
    <property type="match status" value="1"/>
</dbReference>
<dbReference type="Pfam" id="PF00704">
    <property type="entry name" value="Glyco_hydro_18"/>
    <property type="match status" value="1"/>
</dbReference>
<comment type="caution">
    <text evidence="10">The sequence shown here is derived from an EMBL/GenBank/DDBJ whole genome shotgun (WGS) entry which is preliminary data.</text>
</comment>
<dbReference type="EMBL" id="JAVRBK010000007">
    <property type="protein sequence ID" value="KAK5641609.1"/>
    <property type="molecule type" value="Genomic_DNA"/>
</dbReference>
<dbReference type="GO" id="GO:0070492">
    <property type="term" value="F:oligosaccharide binding"/>
    <property type="evidence" value="ECO:0007669"/>
    <property type="project" value="TreeGrafter"/>
</dbReference>
<name>A0AAN7VCX7_9COLE</name>
<dbReference type="GO" id="GO:0005764">
    <property type="term" value="C:lysosome"/>
    <property type="evidence" value="ECO:0007669"/>
    <property type="project" value="UniProtKB-SubCell"/>
</dbReference>
<dbReference type="InterPro" id="IPR017853">
    <property type="entry name" value="GH"/>
</dbReference>
<sequence length="393" mass="44404">MSPNLLSCTIFITVAVVLSQATLTPKSPKTNKENKKVDKTLTGPVDKTVAERGLIIENPSPSDIVNNHQSYYKETDESNLDGIVLGYVTPWNSHGYDIAKQFGNKFTHISPVWLQIRPKGPLKYEITGTHDVDRNWMADVRKAGERVKVKIVPRVLLEGFTNDDYGGLLGSVDAIRAFSKTLSEAAKKWKFDGFVMEIWPQLAGRLRDTTILIELIKTISNDLKEKRLDMILVIPPQREGMGMFNSEHYNALYDHLTAFSLMTYDYSNIQRPGPNAPIQWMNECINSLTSSLKSYDKILTGFNFYGNAYTATGGGPIVGHEYLNLLKQYKGQLHYDSKSAENYFEVKTSEGKRMVFYPTLQSINARIELTRELGTGVSIWELGQGLDYFYDLL</sequence>
<dbReference type="PANTHER" id="PTHR46066:SF2">
    <property type="entry name" value="CHITINASE DOMAIN-CONTAINING PROTEIN 1"/>
    <property type="match status" value="1"/>
</dbReference>
<evidence type="ECO:0000259" key="9">
    <source>
        <dbReference type="PROSITE" id="PS51910"/>
    </source>
</evidence>
<feature type="signal peptide" evidence="8">
    <location>
        <begin position="1"/>
        <end position="19"/>
    </location>
</feature>
<dbReference type="FunFam" id="3.10.50.10:FF:000002">
    <property type="entry name" value="Chitinase domain-containing protein 1"/>
    <property type="match status" value="1"/>
</dbReference>
<dbReference type="Proteomes" id="UP001329430">
    <property type="component" value="Chromosome 7"/>
</dbReference>
<feature type="domain" description="GH18" evidence="9">
    <location>
        <begin position="82"/>
        <end position="393"/>
    </location>
</feature>
<dbReference type="InterPro" id="IPR011583">
    <property type="entry name" value="Chitinase_II/V-like_cat"/>
</dbReference>
<dbReference type="AlphaFoldDB" id="A0AAN7VCX7"/>
<comment type="subcellular location">
    <subcellularLocation>
        <location evidence="1">Lysosome</location>
    </subcellularLocation>
    <subcellularLocation>
        <location evidence="2">Secreted</location>
    </subcellularLocation>
</comment>
<reference evidence="10 11" key="1">
    <citation type="journal article" date="2024" name="Insects">
        <title>An Improved Chromosome-Level Genome Assembly of the Firefly Pyrocoelia pectoralis.</title>
        <authorList>
            <person name="Fu X."/>
            <person name="Meyer-Rochow V.B."/>
            <person name="Ballantyne L."/>
            <person name="Zhu X."/>
        </authorList>
    </citation>
    <scope>NUCLEOTIDE SEQUENCE [LARGE SCALE GENOMIC DNA]</scope>
    <source>
        <strain evidence="10">XCY_ONT2</strain>
    </source>
</reference>
<evidence type="ECO:0000256" key="8">
    <source>
        <dbReference type="SAM" id="SignalP"/>
    </source>
</evidence>
<dbReference type="GO" id="GO:0005975">
    <property type="term" value="P:carbohydrate metabolic process"/>
    <property type="evidence" value="ECO:0007669"/>
    <property type="project" value="InterPro"/>
</dbReference>
<evidence type="ECO:0000256" key="1">
    <source>
        <dbReference type="ARBA" id="ARBA00004371"/>
    </source>
</evidence>
<keyword evidence="4" id="KW-0964">Secreted</keyword>
<feature type="chain" id="PRO_5042904778" description="Chitinase domain-containing protein 1" evidence="8">
    <location>
        <begin position="20"/>
        <end position="393"/>
    </location>
</feature>
<proteinExistence type="inferred from homology"/>
<dbReference type="SUPFAM" id="SSF51445">
    <property type="entry name" value="(Trans)glycosidases"/>
    <property type="match status" value="1"/>
</dbReference>
<dbReference type="InterPro" id="IPR029070">
    <property type="entry name" value="Chitinase_insertion_sf"/>
</dbReference>
<evidence type="ECO:0000256" key="5">
    <source>
        <dbReference type="ARBA" id="ARBA00022729"/>
    </source>
</evidence>
<dbReference type="Gene3D" id="3.20.20.80">
    <property type="entry name" value="Glycosidases"/>
    <property type="match status" value="1"/>
</dbReference>
<dbReference type="CDD" id="cd02876">
    <property type="entry name" value="GH18_SI-CLP"/>
    <property type="match status" value="1"/>
</dbReference>
<evidence type="ECO:0000256" key="6">
    <source>
        <dbReference type="ARBA" id="ARBA00023228"/>
    </source>
</evidence>
<keyword evidence="11" id="KW-1185">Reference proteome</keyword>
<dbReference type="Gene3D" id="3.10.50.10">
    <property type="match status" value="1"/>
</dbReference>
<dbReference type="GO" id="GO:0005576">
    <property type="term" value="C:extracellular region"/>
    <property type="evidence" value="ECO:0007669"/>
    <property type="project" value="UniProtKB-SubCell"/>
</dbReference>
<evidence type="ECO:0000256" key="3">
    <source>
        <dbReference type="ARBA" id="ARBA00009336"/>
    </source>
</evidence>
<protein>
    <recommendedName>
        <fullName evidence="7">Chitinase domain-containing protein 1</fullName>
    </recommendedName>
</protein>
<evidence type="ECO:0000313" key="10">
    <source>
        <dbReference type="EMBL" id="KAK5641609.1"/>
    </source>
</evidence>
<dbReference type="PROSITE" id="PS51910">
    <property type="entry name" value="GH18_2"/>
    <property type="match status" value="1"/>
</dbReference>
<dbReference type="FunFam" id="3.20.20.80:FF:000028">
    <property type="entry name" value="Chitinase domain-containing protein 1"/>
    <property type="match status" value="1"/>
</dbReference>
<evidence type="ECO:0000256" key="7">
    <source>
        <dbReference type="ARBA" id="ARBA00040976"/>
    </source>
</evidence>
<accession>A0AAN7VCX7</accession>
<organism evidence="10 11">
    <name type="scientific">Pyrocoelia pectoralis</name>
    <dbReference type="NCBI Taxonomy" id="417401"/>
    <lineage>
        <taxon>Eukaryota</taxon>
        <taxon>Metazoa</taxon>
        <taxon>Ecdysozoa</taxon>
        <taxon>Arthropoda</taxon>
        <taxon>Hexapoda</taxon>
        <taxon>Insecta</taxon>
        <taxon>Pterygota</taxon>
        <taxon>Neoptera</taxon>
        <taxon>Endopterygota</taxon>
        <taxon>Coleoptera</taxon>
        <taxon>Polyphaga</taxon>
        <taxon>Elateriformia</taxon>
        <taxon>Elateroidea</taxon>
        <taxon>Lampyridae</taxon>
        <taxon>Lampyrinae</taxon>
        <taxon>Pyrocoelia</taxon>
    </lineage>
</organism>
<evidence type="ECO:0000256" key="4">
    <source>
        <dbReference type="ARBA" id="ARBA00022525"/>
    </source>
</evidence>
<keyword evidence="6" id="KW-0458">Lysosome</keyword>
<keyword evidence="5 8" id="KW-0732">Signal</keyword>
<evidence type="ECO:0000256" key="2">
    <source>
        <dbReference type="ARBA" id="ARBA00004613"/>
    </source>
</evidence>
<dbReference type="InterPro" id="IPR001223">
    <property type="entry name" value="Glyco_hydro18_cat"/>
</dbReference>
<dbReference type="GO" id="GO:0008061">
    <property type="term" value="F:chitin binding"/>
    <property type="evidence" value="ECO:0007669"/>
    <property type="project" value="InterPro"/>
</dbReference>